<name>A0A1H6FD05_9GAMM</name>
<feature type="transmembrane region" description="Helical" evidence="7">
    <location>
        <begin position="73"/>
        <end position="93"/>
    </location>
</feature>
<keyword evidence="1" id="KW-0813">Transport</keyword>
<dbReference type="InterPro" id="IPR051459">
    <property type="entry name" value="Cytochrome_c-type_DH"/>
</dbReference>
<dbReference type="Pfam" id="PF13442">
    <property type="entry name" value="Cytochrome_CBB3"/>
    <property type="match status" value="3"/>
</dbReference>
<evidence type="ECO:0000256" key="4">
    <source>
        <dbReference type="ARBA" id="ARBA00022982"/>
    </source>
</evidence>
<dbReference type="RefSeq" id="WP_103920939.1">
    <property type="nucleotide sequence ID" value="NZ_FMSV02000528.1"/>
</dbReference>
<dbReference type="PANTHER" id="PTHR35008:SF4">
    <property type="entry name" value="BLL4482 PROTEIN"/>
    <property type="match status" value="1"/>
</dbReference>
<feature type="domain" description="Cytochrome c" evidence="8">
    <location>
        <begin position="277"/>
        <end position="372"/>
    </location>
</feature>
<evidence type="ECO:0000256" key="2">
    <source>
        <dbReference type="ARBA" id="ARBA00022617"/>
    </source>
</evidence>
<keyword evidence="10" id="KW-1185">Reference proteome</keyword>
<accession>A0A1H6FD05</accession>
<keyword evidence="7" id="KW-0812">Transmembrane</keyword>
<dbReference type="Gene3D" id="1.10.760.10">
    <property type="entry name" value="Cytochrome c-like domain"/>
    <property type="match status" value="3"/>
</dbReference>
<evidence type="ECO:0000259" key="8">
    <source>
        <dbReference type="PROSITE" id="PS51007"/>
    </source>
</evidence>
<evidence type="ECO:0000256" key="3">
    <source>
        <dbReference type="ARBA" id="ARBA00022723"/>
    </source>
</evidence>
<keyword evidence="5 6" id="KW-0408">Iron</keyword>
<feature type="transmembrane region" description="Helical" evidence="7">
    <location>
        <begin position="777"/>
        <end position="796"/>
    </location>
</feature>
<proteinExistence type="predicted"/>
<dbReference type="AlphaFoldDB" id="A0A1H6FD05"/>
<dbReference type="Proteomes" id="UP000236724">
    <property type="component" value="Unassembled WGS sequence"/>
</dbReference>
<dbReference type="InterPro" id="IPR036909">
    <property type="entry name" value="Cyt_c-like_dom_sf"/>
</dbReference>
<feature type="domain" description="Cytochrome c" evidence="8">
    <location>
        <begin position="154"/>
        <end position="251"/>
    </location>
</feature>
<keyword evidence="3 6" id="KW-0479">Metal-binding</keyword>
<dbReference type="PANTHER" id="PTHR35008">
    <property type="entry name" value="BLL4482 PROTEIN-RELATED"/>
    <property type="match status" value="1"/>
</dbReference>
<dbReference type="SUPFAM" id="SSF46626">
    <property type="entry name" value="Cytochrome c"/>
    <property type="match status" value="3"/>
</dbReference>
<feature type="transmembrane region" description="Helical" evidence="7">
    <location>
        <begin position="7"/>
        <end position="28"/>
    </location>
</feature>
<dbReference type="GO" id="GO:0009055">
    <property type="term" value="F:electron transfer activity"/>
    <property type="evidence" value="ECO:0007669"/>
    <property type="project" value="InterPro"/>
</dbReference>
<organism evidence="9 10">
    <name type="scientific">Candidatus Venteria ishoeyi</name>
    <dbReference type="NCBI Taxonomy" id="1899563"/>
    <lineage>
        <taxon>Bacteria</taxon>
        <taxon>Pseudomonadati</taxon>
        <taxon>Pseudomonadota</taxon>
        <taxon>Gammaproteobacteria</taxon>
        <taxon>Thiotrichales</taxon>
        <taxon>Thiotrichaceae</taxon>
        <taxon>Venteria</taxon>
    </lineage>
</organism>
<dbReference type="Pfam" id="PF09459">
    <property type="entry name" value="EB_dh"/>
    <property type="match status" value="1"/>
</dbReference>
<dbReference type="EMBL" id="FMSV02000528">
    <property type="protein sequence ID" value="SEH07271.1"/>
    <property type="molecule type" value="Genomic_DNA"/>
</dbReference>
<dbReference type="InterPro" id="IPR009056">
    <property type="entry name" value="Cyt_c-like_dom"/>
</dbReference>
<reference evidence="9 10" key="1">
    <citation type="submission" date="2016-10" db="EMBL/GenBank/DDBJ databases">
        <authorList>
            <person name="de Groot N.N."/>
        </authorList>
    </citation>
    <scope>NUCLEOTIDE SEQUENCE [LARGE SCALE GENOMIC DNA]</scope>
    <source>
        <strain evidence="9">MBHS1</strain>
    </source>
</reference>
<evidence type="ECO:0000256" key="6">
    <source>
        <dbReference type="PROSITE-ProRule" id="PRU00433"/>
    </source>
</evidence>
<dbReference type="GO" id="GO:0046872">
    <property type="term" value="F:metal ion binding"/>
    <property type="evidence" value="ECO:0007669"/>
    <property type="project" value="UniProtKB-KW"/>
</dbReference>
<evidence type="ECO:0000313" key="9">
    <source>
        <dbReference type="EMBL" id="SEH07271.1"/>
    </source>
</evidence>
<evidence type="ECO:0000256" key="5">
    <source>
        <dbReference type="ARBA" id="ARBA00023004"/>
    </source>
</evidence>
<dbReference type="InterPro" id="IPR019020">
    <property type="entry name" value="Cyt-c552/DMSO_Rdtase_haem-bd"/>
</dbReference>
<feature type="domain" description="Cytochrome c" evidence="8">
    <location>
        <begin position="416"/>
        <end position="532"/>
    </location>
</feature>
<sequence>MKNFRISAFWQAVLVIAILYLGLSYPALMLPKTLLIQYMIIIIVGVLLFFSFDEARWTEFKSPILAVLRQPNLLIVRWGFLIAIPAIIAYTSYNVLKPSFDAPVELRQVHPAPPSKLKVFNKTYNLTTLENPIRNTVVAQLASDPEMAKNTYQEAISAGTKVYYQNCFYCHGDLMDGVGHFADAFNPRPINFQDVGTIAQLQEAFLFWRITTGGPGLPKEGTPWNSAMPVWHEMLSEDDVWNVITYLYDYVGQVPRMWDAAQSKVVTGMKDELVKKRATMTGKDLYDFRCAVCHGDEGVGDGVAAEFLYPKPRDFSLGLFKYKTSPGALPPRDEDLIKTINEGLQGTGMPGWHTLMSPQQVSSLVPVIKSFDITGTWAPEEAEDEEFDDEGRYTGKNPLIITEREPAEGQVPYAEDSIQKGQQAFKKACAECHGDEGRGNIISGKRLADDWENRIWPRDLTSPWTWRNTNTVSDGLQDEQQRAQIISNIYQRLSIGIIGTPMPAHRAVEEGNKDPVSLEDRWHIANFVYSLRDKAAPPPGETDIIWGTPIAGELPDSPDDALWQQAKAVSLRLAPNIIKDERLFTPLAEAITVRTLYNKNDIVFLLELNDRTDSRPGEKVSVQIQDERFELGADAFALQFPKEGAYETSPMVTKPLYRHGDSAHPTTIWYWNAGSVEPKAKARSMLFDATGPDVKLAPRESAADLKATGKWQHGRWQIVMKRSRTGGKSGDINFEEGRYIPISFANWDGSNGEQGSKHTLTSWYWLLLPPETDVKKVYGIPAAIFLLLFIIGLLVVRSQKIRE</sequence>
<keyword evidence="7" id="KW-0472">Membrane</keyword>
<dbReference type="GO" id="GO:0020037">
    <property type="term" value="F:heme binding"/>
    <property type="evidence" value="ECO:0007669"/>
    <property type="project" value="InterPro"/>
</dbReference>
<evidence type="ECO:0000256" key="7">
    <source>
        <dbReference type="SAM" id="Phobius"/>
    </source>
</evidence>
<evidence type="ECO:0000256" key="1">
    <source>
        <dbReference type="ARBA" id="ARBA00022448"/>
    </source>
</evidence>
<evidence type="ECO:0000313" key="10">
    <source>
        <dbReference type="Proteomes" id="UP000236724"/>
    </source>
</evidence>
<protein>
    <submittedName>
        <fullName evidence="9">Chlorate reductase subunit gamma</fullName>
    </submittedName>
</protein>
<dbReference type="Gene3D" id="2.60.40.1190">
    <property type="match status" value="1"/>
</dbReference>
<keyword evidence="2 6" id="KW-0349">Heme</keyword>
<dbReference type="OrthoDB" id="9781261at2"/>
<keyword evidence="4" id="KW-0249">Electron transport</keyword>
<feature type="transmembrane region" description="Helical" evidence="7">
    <location>
        <begin position="34"/>
        <end position="52"/>
    </location>
</feature>
<gene>
    <name evidence="9" type="primary">clrC</name>
    <name evidence="9" type="ORF">MBHS_03146</name>
</gene>
<keyword evidence="7" id="KW-1133">Transmembrane helix</keyword>
<dbReference type="PROSITE" id="PS51007">
    <property type="entry name" value="CYTC"/>
    <property type="match status" value="3"/>
</dbReference>